<organism evidence="1 2">
    <name type="scientific">Methylobacterium aerolatum</name>
    <dbReference type="NCBI Taxonomy" id="418708"/>
    <lineage>
        <taxon>Bacteria</taxon>
        <taxon>Pseudomonadati</taxon>
        <taxon>Pseudomonadota</taxon>
        <taxon>Alphaproteobacteria</taxon>
        <taxon>Hyphomicrobiales</taxon>
        <taxon>Methylobacteriaceae</taxon>
        <taxon>Methylobacterium</taxon>
    </lineage>
</organism>
<dbReference type="Proteomes" id="UP001231124">
    <property type="component" value="Unassembled WGS sequence"/>
</dbReference>
<name>A0ABU0I2A4_9HYPH</name>
<dbReference type="EMBL" id="JAUSVP010000007">
    <property type="protein sequence ID" value="MDQ0448242.1"/>
    <property type="molecule type" value="Genomic_DNA"/>
</dbReference>
<keyword evidence="2" id="KW-1185">Reference proteome</keyword>
<evidence type="ECO:0000313" key="2">
    <source>
        <dbReference type="Proteomes" id="UP001231124"/>
    </source>
</evidence>
<proteinExistence type="predicted"/>
<accession>A0ABU0I2A4</accession>
<evidence type="ECO:0000313" key="1">
    <source>
        <dbReference type="EMBL" id="MDQ0448242.1"/>
    </source>
</evidence>
<comment type="caution">
    <text evidence="1">The sequence shown here is derived from an EMBL/GenBank/DDBJ whole genome shotgun (WGS) entry which is preliminary data.</text>
</comment>
<gene>
    <name evidence="1" type="ORF">QO012_002750</name>
</gene>
<sequence>MRIEERALLQERVKTLVLEHALAATLARFTALRDPAGQDVGDDLSRLEDLLLGAARDLADRATQQKLSVLVAVEDVSTTLKTMFDAARLRLTCADAEPQVA</sequence>
<dbReference type="RefSeq" id="WP_238204588.1">
    <property type="nucleotide sequence ID" value="NZ_BPQE01000018.1"/>
</dbReference>
<reference evidence="1 2" key="1">
    <citation type="submission" date="2023-07" db="EMBL/GenBank/DDBJ databases">
        <title>Genomic Encyclopedia of Type Strains, Phase IV (KMG-IV): sequencing the most valuable type-strain genomes for metagenomic binning, comparative biology and taxonomic classification.</title>
        <authorList>
            <person name="Goeker M."/>
        </authorList>
    </citation>
    <scope>NUCLEOTIDE SEQUENCE [LARGE SCALE GENOMIC DNA]</scope>
    <source>
        <strain evidence="1 2">DSM 19013</strain>
    </source>
</reference>
<protein>
    <submittedName>
        <fullName evidence="1">Uncharacterized protein</fullName>
    </submittedName>
</protein>